<feature type="transmembrane region" description="Helical" evidence="8">
    <location>
        <begin position="139"/>
        <end position="163"/>
    </location>
</feature>
<comment type="subcellular location">
    <subcellularLocation>
        <location evidence="1">Membrane</location>
        <topology evidence="1">Multi-pass membrane protein</topology>
    </subcellularLocation>
</comment>
<keyword evidence="6 8" id="KW-0472">Membrane</keyword>
<dbReference type="STRING" id="75913.A0A0K0FLG9"/>
<feature type="transmembrane region" description="Helical" evidence="8">
    <location>
        <begin position="223"/>
        <end position="243"/>
    </location>
</feature>
<dbReference type="PRINTS" id="PR00783">
    <property type="entry name" value="MINTRINSICP"/>
</dbReference>
<reference evidence="9" key="1">
    <citation type="submission" date="2014-07" db="EMBL/GenBank/DDBJ databases">
        <authorList>
            <person name="Martin A.A"/>
            <person name="De Silva N."/>
        </authorList>
    </citation>
    <scope>NUCLEOTIDE SEQUENCE</scope>
</reference>
<feature type="transmembrane region" description="Helical" evidence="8">
    <location>
        <begin position="29"/>
        <end position="46"/>
    </location>
</feature>
<evidence type="ECO:0000256" key="7">
    <source>
        <dbReference type="RuleBase" id="RU000477"/>
    </source>
</evidence>
<feature type="transmembrane region" description="Helical" evidence="8">
    <location>
        <begin position="52"/>
        <end position="73"/>
    </location>
</feature>
<dbReference type="GO" id="GO:0015250">
    <property type="term" value="F:water channel activity"/>
    <property type="evidence" value="ECO:0007669"/>
    <property type="project" value="TreeGrafter"/>
</dbReference>
<feature type="transmembrane region" description="Helical" evidence="8">
    <location>
        <begin position="170"/>
        <end position="192"/>
    </location>
</feature>
<dbReference type="InterPro" id="IPR022357">
    <property type="entry name" value="MIP_CS"/>
</dbReference>
<dbReference type="Pfam" id="PF00230">
    <property type="entry name" value="MIP"/>
    <property type="match status" value="1"/>
</dbReference>
<reference evidence="10" key="2">
    <citation type="submission" date="2015-08" db="UniProtKB">
        <authorList>
            <consortium name="WormBaseParasite"/>
        </authorList>
    </citation>
    <scope>IDENTIFICATION</scope>
</reference>
<comment type="similarity">
    <text evidence="2 7">Belongs to the MIP/aquaporin (TC 1.A.8) family.</text>
</comment>
<dbReference type="Gene3D" id="1.20.1080.10">
    <property type="entry name" value="Glycerol uptake facilitator protein"/>
    <property type="match status" value="1"/>
</dbReference>
<evidence type="ECO:0000256" key="1">
    <source>
        <dbReference type="ARBA" id="ARBA00004141"/>
    </source>
</evidence>
<dbReference type="Proteomes" id="UP000035680">
    <property type="component" value="Unassembled WGS sequence"/>
</dbReference>
<dbReference type="InterPro" id="IPR000425">
    <property type="entry name" value="MIP"/>
</dbReference>
<keyword evidence="5 8" id="KW-1133">Transmembrane helix</keyword>
<dbReference type="PANTHER" id="PTHR19139:SF284">
    <property type="entry name" value="AQUAPORIN"/>
    <property type="match status" value="1"/>
</dbReference>
<dbReference type="InterPro" id="IPR023271">
    <property type="entry name" value="Aquaporin-like"/>
</dbReference>
<name>A0A0K0FLG9_STRVS</name>
<sequence length="253" mass="27208">MEKSNGWEDSLSLPSTVSLNKKYTLINQALAEFVGCLIFVFIGSISTLNGNVVSIAFAHGLTIFVGVSAFGEISGGHLNPAVSLSLALSRKFPFLHLLAFWPAQLLGGFTGSVLLQAVLTQQQYDSIIGGATVLNLANTWWQGLITECILTFILTTVIVMTAADRKNFALAPLSIGMTLSLCILSCGSISGASLNPARSLGPAAAYSIFGKSANFDHVWNYHYIYWAGPFAGSVITASLYRLFFSSQYDVRIF</sequence>
<evidence type="ECO:0000256" key="2">
    <source>
        <dbReference type="ARBA" id="ARBA00006175"/>
    </source>
</evidence>
<protein>
    <submittedName>
        <fullName evidence="10">Aquaporin-8 (inferred by orthology to a human protein)</fullName>
    </submittedName>
</protein>
<dbReference type="CDD" id="cd00333">
    <property type="entry name" value="MIP"/>
    <property type="match status" value="1"/>
</dbReference>
<keyword evidence="4 7" id="KW-0812">Transmembrane</keyword>
<dbReference type="GO" id="GO:0005886">
    <property type="term" value="C:plasma membrane"/>
    <property type="evidence" value="ECO:0007669"/>
    <property type="project" value="TreeGrafter"/>
</dbReference>
<evidence type="ECO:0000313" key="10">
    <source>
        <dbReference type="WBParaSite" id="SVE_0988400.1"/>
    </source>
</evidence>
<dbReference type="InterPro" id="IPR034294">
    <property type="entry name" value="Aquaporin_transptr"/>
</dbReference>
<accession>A0A0K0FLG9</accession>
<proteinExistence type="inferred from homology"/>
<keyword evidence="9" id="KW-1185">Reference proteome</keyword>
<keyword evidence="3 7" id="KW-0813">Transport</keyword>
<dbReference type="WBParaSite" id="SVE_0988400.1">
    <property type="protein sequence ID" value="SVE_0988400.1"/>
    <property type="gene ID" value="SVE_0988400"/>
</dbReference>
<evidence type="ECO:0000256" key="6">
    <source>
        <dbReference type="ARBA" id="ARBA00023136"/>
    </source>
</evidence>
<dbReference type="PANTHER" id="PTHR19139">
    <property type="entry name" value="AQUAPORIN TRANSPORTER"/>
    <property type="match status" value="1"/>
</dbReference>
<evidence type="ECO:0000256" key="5">
    <source>
        <dbReference type="ARBA" id="ARBA00022989"/>
    </source>
</evidence>
<evidence type="ECO:0000256" key="4">
    <source>
        <dbReference type="ARBA" id="ARBA00022692"/>
    </source>
</evidence>
<evidence type="ECO:0000313" key="9">
    <source>
        <dbReference type="Proteomes" id="UP000035680"/>
    </source>
</evidence>
<evidence type="ECO:0000256" key="8">
    <source>
        <dbReference type="SAM" id="Phobius"/>
    </source>
</evidence>
<dbReference type="PROSITE" id="PS00221">
    <property type="entry name" value="MIP"/>
    <property type="match status" value="1"/>
</dbReference>
<feature type="transmembrane region" description="Helical" evidence="8">
    <location>
        <begin position="94"/>
        <end position="119"/>
    </location>
</feature>
<organism evidence="9 10">
    <name type="scientific">Strongyloides venezuelensis</name>
    <name type="common">Threadworm</name>
    <dbReference type="NCBI Taxonomy" id="75913"/>
    <lineage>
        <taxon>Eukaryota</taxon>
        <taxon>Metazoa</taxon>
        <taxon>Ecdysozoa</taxon>
        <taxon>Nematoda</taxon>
        <taxon>Chromadorea</taxon>
        <taxon>Rhabditida</taxon>
        <taxon>Tylenchina</taxon>
        <taxon>Panagrolaimomorpha</taxon>
        <taxon>Strongyloidoidea</taxon>
        <taxon>Strongyloididae</taxon>
        <taxon>Strongyloides</taxon>
    </lineage>
</organism>
<dbReference type="SUPFAM" id="SSF81338">
    <property type="entry name" value="Aquaporin-like"/>
    <property type="match status" value="1"/>
</dbReference>
<evidence type="ECO:0000256" key="3">
    <source>
        <dbReference type="ARBA" id="ARBA00022448"/>
    </source>
</evidence>
<dbReference type="AlphaFoldDB" id="A0A0K0FLG9"/>